<dbReference type="CDD" id="cd02440">
    <property type="entry name" value="AdoMet_MTases"/>
    <property type="match status" value="1"/>
</dbReference>
<dbReference type="AlphaFoldDB" id="A0A1F7GYD6"/>
<evidence type="ECO:0000259" key="1">
    <source>
        <dbReference type="Pfam" id="PF08241"/>
    </source>
</evidence>
<protein>
    <recommendedName>
        <fullName evidence="1">Methyltransferase type 11 domain-containing protein</fullName>
    </recommendedName>
</protein>
<name>A0A1F7GYD6_9BACT</name>
<evidence type="ECO:0000313" key="3">
    <source>
        <dbReference type="Proteomes" id="UP000177913"/>
    </source>
</evidence>
<reference evidence="2 3" key="1">
    <citation type="journal article" date="2016" name="Nat. Commun.">
        <title>Thousands of microbial genomes shed light on interconnected biogeochemical processes in an aquifer system.</title>
        <authorList>
            <person name="Anantharaman K."/>
            <person name="Brown C.T."/>
            <person name="Hug L.A."/>
            <person name="Sharon I."/>
            <person name="Castelle C.J."/>
            <person name="Probst A.J."/>
            <person name="Thomas B.C."/>
            <person name="Singh A."/>
            <person name="Wilkins M.J."/>
            <person name="Karaoz U."/>
            <person name="Brodie E.L."/>
            <person name="Williams K.H."/>
            <person name="Hubbard S.S."/>
            <person name="Banfield J.F."/>
        </authorList>
    </citation>
    <scope>NUCLEOTIDE SEQUENCE [LARGE SCALE GENOMIC DNA]</scope>
</reference>
<organism evidence="2 3">
    <name type="scientific">Candidatus Roizmanbacteria bacterium RIFCSPHIGHO2_02_FULL_38_11</name>
    <dbReference type="NCBI Taxonomy" id="1802039"/>
    <lineage>
        <taxon>Bacteria</taxon>
        <taxon>Candidatus Roizmaniibacteriota</taxon>
    </lineage>
</organism>
<dbReference type="GO" id="GO:0008757">
    <property type="term" value="F:S-adenosylmethionine-dependent methyltransferase activity"/>
    <property type="evidence" value="ECO:0007669"/>
    <property type="project" value="InterPro"/>
</dbReference>
<proteinExistence type="predicted"/>
<evidence type="ECO:0000313" key="2">
    <source>
        <dbReference type="EMBL" id="OGK24049.1"/>
    </source>
</evidence>
<dbReference type="Proteomes" id="UP000177913">
    <property type="component" value="Unassembled WGS sequence"/>
</dbReference>
<dbReference type="PANTHER" id="PTHR43464">
    <property type="entry name" value="METHYLTRANSFERASE"/>
    <property type="match status" value="1"/>
</dbReference>
<sequence>MNLKKGKNRLKLDLNKMKKNEYVKMHRLENYHFWFAGKRYFIQIFLDQIKSQINKILDVGSGTGGTTKFLQSYGKVTGIEKNSLAIKLAKPQKLKIIQGEAENLPFNKGTFDLVTLFDVLYHQEVRSVNKVINEAKRVLKPSGYLLITDSALEILSGKHGRSVFEKRRFTLKDLENQLTKNGFAVIRSSYIFLSMFPLIFLKRVIIDKLIDTDRSDVFSPPDVINSLFKAVLKAEAFLLYFFKLPMGSSLIILATKKRDAIDSNPDL</sequence>
<comment type="caution">
    <text evidence="2">The sequence shown here is derived from an EMBL/GenBank/DDBJ whole genome shotgun (WGS) entry which is preliminary data.</text>
</comment>
<gene>
    <name evidence="2" type="ORF">A3C25_05030</name>
</gene>
<dbReference type="Gene3D" id="3.40.50.150">
    <property type="entry name" value="Vaccinia Virus protein VP39"/>
    <property type="match status" value="1"/>
</dbReference>
<dbReference type="PANTHER" id="PTHR43464:SF94">
    <property type="entry name" value="MALONYL-[ACYL-CARRIER PROTEIN] O-METHYLTRANSFERASE"/>
    <property type="match status" value="1"/>
</dbReference>
<dbReference type="SUPFAM" id="SSF53335">
    <property type="entry name" value="S-adenosyl-L-methionine-dependent methyltransferases"/>
    <property type="match status" value="1"/>
</dbReference>
<dbReference type="Pfam" id="PF08241">
    <property type="entry name" value="Methyltransf_11"/>
    <property type="match status" value="1"/>
</dbReference>
<dbReference type="InterPro" id="IPR013216">
    <property type="entry name" value="Methyltransf_11"/>
</dbReference>
<feature type="domain" description="Methyltransferase type 11" evidence="1">
    <location>
        <begin position="57"/>
        <end position="147"/>
    </location>
</feature>
<dbReference type="EMBL" id="MFZO01000039">
    <property type="protein sequence ID" value="OGK24049.1"/>
    <property type="molecule type" value="Genomic_DNA"/>
</dbReference>
<dbReference type="InterPro" id="IPR029063">
    <property type="entry name" value="SAM-dependent_MTases_sf"/>
</dbReference>
<accession>A0A1F7GYD6</accession>